<organism evidence="1 2">
    <name type="scientific">Winogradskyella psychrotolerans RS-3</name>
    <dbReference type="NCBI Taxonomy" id="641526"/>
    <lineage>
        <taxon>Bacteria</taxon>
        <taxon>Pseudomonadati</taxon>
        <taxon>Bacteroidota</taxon>
        <taxon>Flavobacteriia</taxon>
        <taxon>Flavobacteriales</taxon>
        <taxon>Flavobacteriaceae</taxon>
        <taxon>Winogradskyella</taxon>
    </lineage>
</organism>
<dbReference type="EMBL" id="ATMR01000039">
    <property type="protein sequence ID" value="EPR74268.1"/>
    <property type="molecule type" value="Genomic_DNA"/>
</dbReference>
<dbReference type="Proteomes" id="UP000014962">
    <property type="component" value="Unassembled WGS sequence"/>
</dbReference>
<name>S7XE55_9FLAO</name>
<keyword evidence="2" id="KW-1185">Reference proteome</keyword>
<keyword evidence="1" id="KW-0560">Oxidoreductase</keyword>
<reference evidence="1 2" key="1">
    <citation type="journal article" date="2013" name="Genome Announc.">
        <title>Draft Genome Sequence of Winogradskyella psychrotolerans RS-3T, Isolated from the Marine Transect of Kongsfjorden, Ny-Alesund, Svalbard, Arctic Ocean.</title>
        <authorList>
            <person name="Kumar Pinnaka A."/>
            <person name="Ara S."/>
            <person name="Singh A."/>
            <person name="Shivaji S."/>
        </authorList>
    </citation>
    <scope>NUCLEOTIDE SEQUENCE [LARGE SCALE GENOMIC DNA]</scope>
    <source>
        <strain evidence="1 2">RS-3</strain>
    </source>
</reference>
<accession>S7XE55</accession>
<evidence type="ECO:0000313" key="1">
    <source>
        <dbReference type="EMBL" id="EPR74268.1"/>
    </source>
</evidence>
<proteinExistence type="predicted"/>
<evidence type="ECO:0000313" key="2">
    <source>
        <dbReference type="Proteomes" id="UP000014962"/>
    </source>
</evidence>
<gene>
    <name evidence="1" type="ORF">ADIWIN_0721</name>
</gene>
<sequence length="71" mass="8062">MKIAATTGGGLLIGFNWSACDSPKMKVISDQEIYDRAVNFNSFFIHFPIQSRGDFFHPILNWGKTSKPHFQ</sequence>
<dbReference type="AlphaFoldDB" id="S7XE55"/>
<dbReference type="GO" id="GO:0047121">
    <property type="term" value="F:isoquinoline 1-oxidoreductase activity"/>
    <property type="evidence" value="ECO:0007669"/>
    <property type="project" value="UniProtKB-EC"/>
</dbReference>
<protein>
    <submittedName>
        <fullName evidence="1">Isoquinoline 1-oxidoreductase beta subunit</fullName>
        <ecNumber evidence="1">1.3.99.16</ecNumber>
    </submittedName>
</protein>
<dbReference type="eggNOG" id="COG1529">
    <property type="taxonomic scope" value="Bacteria"/>
</dbReference>
<dbReference type="EC" id="1.3.99.16" evidence="1"/>
<comment type="caution">
    <text evidence="1">The sequence shown here is derived from an EMBL/GenBank/DDBJ whole genome shotgun (WGS) entry which is preliminary data.</text>
</comment>
<dbReference type="STRING" id="641526.ADIWIN_0721"/>